<evidence type="ECO:0000313" key="3">
    <source>
        <dbReference type="Proteomes" id="UP000694402"/>
    </source>
</evidence>
<evidence type="ECO:0000259" key="1">
    <source>
        <dbReference type="SMART" id="SM00950"/>
    </source>
</evidence>
<keyword evidence="3" id="KW-1185">Reference proteome</keyword>
<dbReference type="InterPro" id="IPR003165">
    <property type="entry name" value="Piwi"/>
</dbReference>
<protein>
    <recommendedName>
        <fullName evidence="1">Piwi domain-containing protein</fullName>
    </recommendedName>
</protein>
<gene>
    <name evidence="2" type="primary">SLC36A1</name>
</gene>
<dbReference type="GO" id="GO:0003676">
    <property type="term" value="F:nucleic acid binding"/>
    <property type="evidence" value="ECO:0007669"/>
    <property type="project" value="InterPro"/>
</dbReference>
<sequence length="217" mass="24774">VYSLRSDAQKILLQMNCKLGGELWTVNIPLFSIIIFTGKVGLPSVTFQIPNEEVINGIRVCLLAALHKYYVPGAPVCQELQRCWVSPGATISRPKGHPANLPFRTVLDHTVTNRDWVYFFYLMAHHIQQGCGLPTHYISVYNTANHFSKMYWNWPWTIQVPVPYKYGLKLAYLSGQYFHSELAIQLTDKLYFLLGLSPPRRSTPVCTTMNRSQPSKP</sequence>
<reference evidence="2" key="1">
    <citation type="submission" date="2025-08" db="UniProtKB">
        <authorList>
            <consortium name="Ensembl"/>
        </authorList>
    </citation>
    <scope>IDENTIFICATION</scope>
</reference>
<dbReference type="InterPro" id="IPR036397">
    <property type="entry name" value="RNaseH_sf"/>
</dbReference>
<proteinExistence type="predicted"/>
<dbReference type="SUPFAM" id="SSF53098">
    <property type="entry name" value="Ribonuclease H-like"/>
    <property type="match status" value="1"/>
</dbReference>
<dbReference type="SMART" id="SM00950">
    <property type="entry name" value="Piwi"/>
    <property type="match status" value="1"/>
</dbReference>
<accession>A0A8C8K6J8</accession>
<dbReference type="Proteomes" id="UP000694402">
    <property type="component" value="Unassembled WGS sequence"/>
</dbReference>
<dbReference type="Gene3D" id="3.30.420.10">
    <property type="entry name" value="Ribonuclease H-like superfamily/Ribonuclease H"/>
    <property type="match status" value="1"/>
</dbReference>
<organism evidence="2 3">
    <name type="scientific">Oncorhynchus tshawytscha</name>
    <name type="common">Chinook salmon</name>
    <name type="synonym">Salmo tshawytscha</name>
    <dbReference type="NCBI Taxonomy" id="74940"/>
    <lineage>
        <taxon>Eukaryota</taxon>
        <taxon>Metazoa</taxon>
        <taxon>Chordata</taxon>
        <taxon>Craniata</taxon>
        <taxon>Vertebrata</taxon>
        <taxon>Euteleostomi</taxon>
        <taxon>Actinopterygii</taxon>
        <taxon>Neopterygii</taxon>
        <taxon>Teleostei</taxon>
        <taxon>Protacanthopterygii</taxon>
        <taxon>Salmoniformes</taxon>
        <taxon>Salmonidae</taxon>
        <taxon>Salmoninae</taxon>
        <taxon>Oncorhynchus</taxon>
    </lineage>
</organism>
<dbReference type="AlphaFoldDB" id="A0A8C8K6J8"/>
<feature type="domain" description="Piwi" evidence="1">
    <location>
        <begin position="1"/>
        <end position="179"/>
    </location>
</feature>
<dbReference type="InterPro" id="IPR012337">
    <property type="entry name" value="RNaseH-like_sf"/>
</dbReference>
<dbReference type="Ensembl" id="ENSOTST00005109991.2">
    <property type="protein sequence ID" value="ENSOTSP00005101701.1"/>
    <property type="gene ID" value="ENSOTSG00005046732.2"/>
</dbReference>
<evidence type="ECO:0000313" key="2">
    <source>
        <dbReference type="Ensembl" id="ENSOTSP00005101701.1"/>
    </source>
</evidence>
<name>A0A8C8K6J8_ONCTS</name>
<reference evidence="2" key="2">
    <citation type="submission" date="2025-09" db="UniProtKB">
        <authorList>
            <consortium name="Ensembl"/>
        </authorList>
    </citation>
    <scope>IDENTIFICATION</scope>
</reference>
<dbReference type="GeneTree" id="ENSGT00950000183200"/>